<dbReference type="InterPro" id="IPR025896">
    <property type="entry name" value="Spi_Prtas-inh"/>
</dbReference>
<keyword evidence="5" id="KW-0788">Thiol protease</keyword>
<gene>
    <name evidence="9" type="ORF">ACFO3G_03515</name>
</gene>
<keyword evidence="3 7" id="KW-0732">Signal</keyword>
<keyword evidence="2" id="KW-0645">Protease</keyword>
<comment type="caution">
    <text evidence="9">The sequence shown here is derived from an EMBL/GenBank/DDBJ whole genome shotgun (WGS) entry which is preliminary data.</text>
</comment>
<dbReference type="InterPro" id="IPR000200">
    <property type="entry name" value="Peptidase_C10"/>
</dbReference>
<evidence type="ECO:0000259" key="8">
    <source>
        <dbReference type="Pfam" id="PF13734"/>
    </source>
</evidence>
<protein>
    <submittedName>
        <fullName evidence="9">C10 family peptidase</fullName>
    </submittedName>
</protein>
<keyword evidence="10" id="KW-1185">Reference proteome</keyword>
<evidence type="ECO:0000313" key="10">
    <source>
        <dbReference type="Proteomes" id="UP001596020"/>
    </source>
</evidence>
<reference evidence="10" key="1">
    <citation type="journal article" date="2019" name="Int. J. Syst. Evol. Microbiol.">
        <title>The Global Catalogue of Microorganisms (GCM) 10K type strain sequencing project: providing services to taxonomists for standard genome sequencing and annotation.</title>
        <authorList>
            <consortium name="The Broad Institute Genomics Platform"/>
            <consortium name="The Broad Institute Genome Sequencing Center for Infectious Disease"/>
            <person name="Wu L."/>
            <person name="Ma J."/>
        </authorList>
    </citation>
    <scope>NUCLEOTIDE SEQUENCE [LARGE SCALE GENOMIC DNA]</scope>
    <source>
        <strain evidence="10">CGMCC 4.7357</strain>
    </source>
</reference>
<evidence type="ECO:0000313" key="9">
    <source>
        <dbReference type="EMBL" id="MFC4665682.1"/>
    </source>
</evidence>
<dbReference type="Pfam" id="PF01640">
    <property type="entry name" value="Peptidase_C10"/>
    <property type="match status" value="1"/>
</dbReference>
<evidence type="ECO:0000256" key="6">
    <source>
        <dbReference type="SAM" id="MobiDB-lite"/>
    </source>
</evidence>
<feature type="region of interest" description="Disordered" evidence="6">
    <location>
        <begin position="411"/>
        <end position="432"/>
    </location>
</feature>
<feature type="signal peptide" evidence="7">
    <location>
        <begin position="1"/>
        <end position="21"/>
    </location>
</feature>
<dbReference type="InterPro" id="IPR038765">
    <property type="entry name" value="Papain-like_cys_pep_sf"/>
</dbReference>
<dbReference type="Gene3D" id="3.90.70.50">
    <property type="entry name" value="Peptidase C10, streptopain"/>
    <property type="match status" value="2"/>
</dbReference>
<feature type="chain" id="PRO_5047067766" evidence="7">
    <location>
        <begin position="22"/>
        <end position="866"/>
    </location>
</feature>
<dbReference type="PRINTS" id="PR00797">
    <property type="entry name" value="STREPTOPAIN"/>
</dbReference>
<dbReference type="EMBL" id="JBHSGO010000097">
    <property type="protein sequence ID" value="MFC4665682.1"/>
    <property type="molecule type" value="Genomic_DNA"/>
</dbReference>
<feature type="compositionally biased region" description="Basic and acidic residues" evidence="6">
    <location>
        <begin position="411"/>
        <end position="424"/>
    </location>
</feature>
<feature type="domain" description="Spi protease inhibitor" evidence="8">
    <location>
        <begin position="21"/>
        <end position="121"/>
    </location>
</feature>
<dbReference type="Pfam" id="PF13734">
    <property type="entry name" value="Inhibitor_I69"/>
    <property type="match status" value="1"/>
</dbReference>
<dbReference type="Proteomes" id="UP001596020">
    <property type="component" value="Unassembled WGS sequence"/>
</dbReference>
<evidence type="ECO:0000256" key="1">
    <source>
        <dbReference type="ARBA" id="ARBA00009693"/>
    </source>
</evidence>
<evidence type="ECO:0000256" key="7">
    <source>
        <dbReference type="SAM" id="SignalP"/>
    </source>
</evidence>
<evidence type="ECO:0000256" key="2">
    <source>
        <dbReference type="ARBA" id="ARBA00022670"/>
    </source>
</evidence>
<name>A0ABV9K6B3_9PORP</name>
<dbReference type="RefSeq" id="WP_380078032.1">
    <property type="nucleotide sequence ID" value="NZ_JBHSGO010000097.1"/>
</dbReference>
<evidence type="ECO:0000256" key="4">
    <source>
        <dbReference type="ARBA" id="ARBA00022801"/>
    </source>
</evidence>
<accession>A0ABV9K6B3</accession>
<dbReference type="SUPFAM" id="SSF54001">
    <property type="entry name" value="Cysteine proteinases"/>
    <property type="match status" value="1"/>
</dbReference>
<evidence type="ECO:0000256" key="5">
    <source>
        <dbReference type="ARBA" id="ARBA00022807"/>
    </source>
</evidence>
<dbReference type="InterPro" id="IPR044934">
    <property type="entry name" value="Streptopain_sf"/>
</dbReference>
<evidence type="ECO:0000256" key="3">
    <source>
        <dbReference type="ARBA" id="ARBA00022729"/>
    </source>
</evidence>
<comment type="similarity">
    <text evidence="1">Belongs to the peptidase C10 family.</text>
</comment>
<sequence>MNKKITILCSLLFIGLSAISAAPVGKIKAMQIANKFLGHSARLRMTYSSPVKTLNTSDTQNGDLNYYYVINEGEKGGYVIVSGDDRVKPVLGFSETGHLSTESIQNNPSIRALFDEYERQMDYAIKTMPDIPYQTTLRSASDYEIERAPLLGYSHDRKTKLTQPISWGQDWPFNRYCPNVTYKGRTYPTVSGCVATAISTVLRWHQWPDKAKGQISYTWNRQLMSLDFDKEGAPENKPYDWENNMPSAVTSRGINRSTGLRCTEKESDNIGRLLRDVGYAVRMNYGPARLGGSGTQVYYAVKPLVNNFKYKETVRWQSRSSFRTKEAWINELKDEMDNYGPVIYAGFSNDGGHCFVLDGYATEGYVHVDWGWNYMENGWYDLDILEPGKQGIGGSSSGYSYGQQMIRYLKPDRVETPDNDKDKDTEEEAGSDLYVSEKALQSEVNQAKDQYISLQIGNNNKTKGFVNYLYLAAYNKDQTIVKIVASEYTTVFAQSKKPISFNADFSNIEEGQYNLAIAYKDNNNKTITIPGAGTIRVTKDPNSDTDPTPTLHGYDLQIMNGAQVFVEQGSGAKFNITIANNGDVNYKDYINLYTVDSNGKQTKISSGTLTIEKDQRIDLTFYSNDNFKTLSPGNYNLMVSYKASNGKETAMWADKNTRNWSAGGVTIKQKTTPKPGTAKNDATQISVGFSQNGKYLGRDYATISKSSNTFRARFYMKSVNGYRGKALFFITASRSGQPIDRKHQVEKTIMMTPNQTGYIDIDFSTEDLNGYVYYAVVAFKPQGSYQYKFIPNNIVCFYVSQYDNVSSTQNDGPTVSLDEDMPNNNQTIEAPEYNDAVEENNNVTSTKDIEVDSISTYILILSQKSV</sequence>
<keyword evidence="4" id="KW-0378">Hydrolase</keyword>
<organism evidence="9 10">
    <name type="scientific">Falsiporphyromonas endometrii</name>
    <dbReference type="NCBI Taxonomy" id="1387297"/>
    <lineage>
        <taxon>Bacteria</taxon>
        <taxon>Pseudomonadati</taxon>
        <taxon>Bacteroidota</taxon>
        <taxon>Bacteroidia</taxon>
        <taxon>Bacteroidales</taxon>
        <taxon>Porphyromonadaceae</taxon>
        <taxon>Falsiporphyromonas</taxon>
    </lineage>
</organism>
<proteinExistence type="inferred from homology"/>